<gene>
    <name evidence="4" type="ORF">EV193_106440</name>
</gene>
<dbReference type="InterPro" id="IPR005693">
    <property type="entry name" value="Mce"/>
</dbReference>
<evidence type="ECO:0000256" key="1">
    <source>
        <dbReference type="SAM" id="MobiDB-lite"/>
    </source>
</evidence>
<dbReference type="InterPro" id="IPR003399">
    <property type="entry name" value="Mce/MlaD"/>
</dbReference>
<dbReference type="Proteomes" id="UP000294257">
    <property type="component" value="Unassembled WGS sequence"/>
</dbReference>
<feature type="compositionally biased region" description="Low complexity" evidence="1">
    <location>
        <begin position="375"/>
        <end position="386"/>
    </location>
</feature>
<dbReference type="PROSITE" id="PS51257">
    <property type="entry name" value="PROKAR_LIPOPROTEIN"/>
    <property type="match status" value="1"/>
</dbReference>
<protein>
    <submittedName>
        <fullName evidence="4">Phospholipid/cholesterol/gamma-HCH transport system substrate-binding protein</fullName>
    </submittedName>
</protein>
<accession>A0A4Q7KPK4</accession>
<evidence type="ECO:0000313" key="4">
    <source>
        <dbReference type="EMBL" id="RZS37202.1"/>
    </source>
</evidence>
<evidence type="ECO:0000259" key="2">
    <source>
        <dbReference type="Pfam" id="PF02470"/>
    </source>
</evidence>
<name>A0A4Q7KPK4_9PSEU</name>
<dbReference type="InterPro" id="IPR052336">
    <property type="entry name" value="MlaD_Phospholipid_Transporter"/>
</dbReference>
<comment type="caution">
    <text evidence="4">The sequence shown here is derived from an EMBL/GenBank/DDBJ whole genome shotgun (WGS) entry which is preliminary data.</text>
</comment>
<feature type="region of interest" description="Disordered" evidence="1">
    <location>
        <begin position="352"/>
        <end position="416"/>
    </location>
</feature>
<dbReference type="NCBIfam" id="TIGR00996">
    <property type="entry name" value="Mtu_fam_mce"/>
    <property type="match status" value="1"/>
</dbReference>
<dbReference type="RefSeq" id="WP_130345774.1">
    <property type="nucleotide sequence ID" value="NZ_SGWQ01000006.1"/>
</dbReference>
<keyword evidence="5" id="KW-1185">Reference proteome</keyword>
<proteinExistence type="predicted"/>
<feature type="domain" description="Mammalian cell entry C-terminal" evidence="3">
    <location>
        <begin position="133"/>
        <end position="302"/>
    </location>
</feature>
<dbReference type="GO" id="GO:0005576">
    <property type="term" value="C:extracellular region"/>
    <property type="evidence" value="ECO:0007669"/>
    <property type="project" value="TreeGrafter"/>
</dbReference>
<dbReference type="OrthoDB" id="9774928at2"/>
<dbReference type="Pfam" id="PF11887">
    <property type="entry name" value="Mce4_CUP1"/>
    <property type="match status" value="1"/>
</dbReference>
<dbReference type="AlphaFoldDB" id="A0A4Q7KPK4"/>
<dbReference type="InterPro" id="IPR024516">
    <property type="entry name" value="Mce_C"/>
</dbReference>
<dbReference type="PANTHER" id="PTHR33371">
    <property type="entry name" value="INTERMEMBRANE PHOSPHOLIPID TRANSPORT SYSTEM BINDING PROTEIN MLAD-RELATED"/>
    <property type="match status" value="1"/>
</dbReference>
<dbReference type="PANTHER" id="PTHR33371:SF15">
    <property type="entry name" value="LIPOPROTEIN LPRN"/>
    <property type="match status" value="1"/>
</dbReference>
<feature type="domain" description="Mce/MlaD" evidence="2">
    <location>
        <begin position="47"/>
        <end position="124"/>
    </location>
</feature>
<dbReference type="Pfam" id="PF02470">
    <property type="entry name" value="MlaD"/>
    <property type="match status" value="1"/>
</dbReference>
<sequence length="416" mass="43328">MTRKGTRKGIRLKLAGLAAATMLLSGCGFTGIYDLPLPGGADLGDHPYSVKVQFRDVLDLVPQSGVKVNEVAIGRVDKIGLAEDGWTAEATLLVNGDVNLPANAVARVRQSSLLGEKFIELAPPNNGTPGVGRLSDGAVIKLDRTSRNTEIEEVLGALSMLLNGGGLEQLQTISKELTAATEGRATDIKATLNNVNTMARTLDASKGSITKALDGLNKLSGTLNGQKDKAVAVIDNIGPGIKTLTDQRGQLVTMLQSLQSLSGVAIDTVNRSQEDLIADLKSLTPALRKLAEAGGNLPKALELLFTLPFPDGAMDAVRGDYFNLFLDVDLKLQDIIDNLSRSRQNPLRDIPGLGPIIAGPQQGVPGNAPPPLPLPSLGGPSNSYGNDPLPIPSLGGTSPQSSGHAGIMNALTGRGA</sequence>
<organism evidence="4 5">
    <name type="scientific">Herbihabitans rhizosphaerae</name>
    <dbReference type="NCBI Taxonomy" id="1872711"/>
    <lineage>
        <taxon>Bacteria</taxon>
        <taxon>Bacillati</taxon>
        <taxon>Actinomycetota</taxon>
        <taxon>Actinomycetes</taxon>
        <taxon>Pseudonocardiales</taxon>
        <taxon>Pseudonocardiaceae</taxon>
        <taxon>Herbihabitans</taxon>
    </lineage>
</organism>
<reference evidence="4 5" key="1">
    <citation type="submission" date="2019-02" db="EMBL/GenBank/DDBJ databases">
        <title>Genomic Encyclopedia of Type Strains, Phase IV (KMG-IV): sequencing the most valuable type-strain genomes for metagenomic binning, comparative biology and taxonomic classification.</title>
        <authorList>
            <person name="Goeker M."/>
        </authorList>
    </citation>
    <scope>NUCLEOTIDE SEQUENCE [LARGE SCALE GENOMIC DNA]</scope>
    <source>
        <strain evidence="4 5">DSM 101727</strain>
    </source>
</reference>
<evidence type="ECO:0000259" key="3">
    <source>
        <dbReference type="Pfam" id="PF11887"/>
    </source>
</evidence>
<evidence type="ECO:0000313" key="5">
    <source>
        <dbReference type="Proteomes" id="UP000294257"/>
    </source>
</evidence>
<dbReference type="EMBL" id="SGWQ01000006">
    <property type="protein sequence ID" value="RZS37202.1"/>
    <property type="molecule type" value="Genomic_DNA"/>
</dbReference>